<comment type="caution">
    <text evidence="2">The sequence shown here is derived from an EMBL/GenBank/DDBJ whole genome shotgun (WGS) entry which is preliminary data.</text>
</comment>
<evidence type="ECO:0000256" key="1">
    <source>
        <dbReference type="SAM" id="MobiDB-lite"/>
    </source>
</evidence>
<keyword evidence="3" id="KW-1185">Reference proteome</keyword>
<dbReference type="Proteomes" id="UP000649617">
    <property type="component" value="Unassembled WGS sequence"/>
</dbReference>
<feature type="region of interest" description="Disordered" evidence="1">
    <location>
        <begin position="114"/>
        <end position="138"/>
    </location>
</feature>
<dbReference type="EMBL" id="CAJNIZ010034547">
    <property type="protein sequence ID" value="CAE7553697.1"/>
    <property type="molecule type" value="Genomic_DNA"/>
</dbReference>
<proteinExistence type="predicted"/>
<name>A0A812U5Q4_SYMPI</name>
<sequence length="138" mass="14939">MSAVNPEYVALGEVGDISQMVMGAGDDAAAREIATKLQEALAALEPEDHGALLNRHAIPHLKQKLPSLDDDAEDEAYFRPRMEWSGATNNQGNKGRPSTRKAAVTVNSHMDLGEDIGEIGTNRRSTSSLYGPMHSWLP</sequence>
<evidence type="ECO:0000313" key="3">
    <source>
        <dbReference type="Proteomes" id="UP000649617"/>
    </source>
</evidence>
<evidence type="ECO:0000313" key="2">
    <source>
        <dbReference type="EMBL" id="CAE7553697.1"/>
    </source>
</evidence>
<accession>A0A812U5Q4</accession>
<organism evidence="2 3">
    <name type="scientific">Symbiodinium pilosum</name>
    <name type="common">Dinoflagellate</name>
    <dbReference type="NCBI Taxonomy" id="2952"/>
    <lineage>
        <taxon>Eukaryota</taxon>
        <taxon>Sar</taxon>
        <taxon>Alveolata</taxon>
        <taxon>Dinophyceae</taxon>
        <taxon>Suessiales</taxon>
        <taxon>Symbiodiniaceae</taxon>
        <taxon>Symbiodinium</taxon>
    </lineage>
</organism>
<gene>
    <name evidence="2" type="ORF">SPIL2461_LOCUS14724</name>
</gene>
<reference evidence="2" key="1">
    <citation type="submission" date="2021-02" db="EMBL/GenBank/DDBJ databases">
        <authorList>
            <person name="Dougan E. K."/>
            <person name="Rhodes N."/>
            <person name="Thang M."/>
            <person name="Chan C."/>
        </authorList>
    </citation>
    <scope>NUCLEOTIDE SEQUENCE</scope>
</reference>
<dbReference type="AlphaFoldDB" id="A0A812U5Q4"/>
<protein>
    <submittedName>
        <fullName evidence="2">Uncharacterized protein</fullName>
    </submittedName>
</protein>
<feature type="region of interest" description="Disordered" evidence="1">
    <location>
        <begin position="83"/>
        <end position="102"/>
    </location>
</feature>
<feature type="non-terminal residue" evidence="2">
    <location>
        <position position="138"/>
    </location>
</feature>